<evidence type="ECO:0000259" key="1">
    <source>
        <dbReference type="Pfam" id="PF01883"/>
    </source>
</evidence>
<evidence type="ECO:0000313" key="6">
    <source>
        <dbReference type="Proteomes" id="UP000235114"/>
    </source>
</evidence>
<dbReference type="InterPro" id="IPR056572">
    <property type="entry name" value="Zn_ribbon_PaaD"/>
</dbReference>
<dbReference type="Proteomes" id="UP000235114">
    <property type="component" value="Unassembled WGS sequence"/>
</dbReference>
<dbReference type="InterPro" id="IPR002744">
    <property type="entry name" value="MIP18-like"/>
</dbReference>
<dbReference type="SUPFAM" id="SSF117916">
    <property type="entry name" value="Fe-S cluster assembly (FSCA) domain-like"/>
    <property type="match status" value="1"/>
</dbReference>
<dbReference type="InterPro" id="IPR034904">
    <property type="entry name" value="FSCA_dom_sf"/>
</dbReference>
<evidence type="ECO:0000313" key="5">
    <source>
        <dbReference type="Proteomes" id="UP000234951"/>
    </source>
</evidence>
<protein>
    <submittedName>
        <fullName evidence="3">Phenylacetate-CoA oxygenase subunit PaaJ</fullName>
    </submittedName>
</protein>
<evidence type="ECO:0000259" key="2">
    <source>
        <dbReference type="Pfam" id="PF23451"/>
    </source>
</evidence>
<evidence type="ECO:0000313" key="3">
    <source>
        <dbReference type="EMBL" id="PLR82545.1"/>
    </source>
</evidence>
<reference evidence="4 6" key="2">
    <citation type="submission" date="2017-12" db="EMBL/GenBank/DDBJ databases">
        <title>Comparative Functional Genomics of Dry Heat Resistant strains isolated from the Viking Spacecraft.</title>
        <authorList>
            <person name="Seuylemezian A."/>
            <person name="Cooper K."/>
            <person name="Vaishampayan P."/>
        </authorList>
    </citation>
    <scope>NUCLEOTIDE SEQUENCE [LARGE SCALE GENOMIC DNA]</scope>
    <source>
        <strain evidence="4 6">ATCC 29669</strain>
    </source>
</reference>
<feature type="domain" description="MIP18 family-like" evidence="1">
    <location>
        <begin position="17"/>
        <end position="89"/>
    </location>
</feature>
<dbReference type="Proteomes" id="UP000234951">
    <property type="component" value="Unassembled WGS sequence"/>
</dbReference>
<feature type="domain" description="PaaD zinc beta ribbon" evidence="2">
    <location>
        <begin position="117"/>
        <end position="168"/>
    </location>
</feature>
<dbReference type="Gene3D" id="3.30.300.130">
    <property type="entry name" value="Fe-S cluster assembly (FSCA)"/>
    <property type="match status" value="1"/>
</dbReference>
<dbReference type="RefSeq" id="WP_101577632.1">
    <property type="nucleotide sequence ID" value="NZ_PGVA01000026.1"/>
</dbReference>
<evidence type="ECO:0000313" key="4">
    <source>
        <dbReference type="EMBL" id="PLR95716.1"/>
    </source>
</evidence>
<proteinExistence type="predicted"/>
<dbReference type="Pfam" id="PF01883">
    <property type="entry name" value="FeS_assembly_P"/>
    <property type="match status" value="1"/>
</dbReference>
<organism evidence="3 5">
    <name type="scientific">Bacillus canaveralius</name>
    <dbReference type="NCBI Taxonomy" id="1403243"/>
    <lineage>
        <taxon>Bacteria</taxon>
        <taxon>Bacillati</taxon>
        <taxon>Bacillota</taxon>
        <taxon>Bacilli</taxon>
        <taxon>Bacillales</taxon>
        <taxon>Bacillaceae</taxon>
        <taxon>Bacillus</taxon>
    </lineage>
</organism>
<dbReference type="InterPro" id="IPR052339">
    <property type="entry name" value="Fe-S_Maturation_MIP18"/>
</dbReference>
<accession>A0A2N5GLM9</accession>
<reference evidence="3 5" key="1">
    <citation type="submission" date="2017-11" db="EMBL/GenBank/DDBJ databases">
        <title>Comparitive Functional Genomics of Dry Heat Resistant strains isolated from the Viking Spacecraft.</title>
        <authorList>
            <person name="Seuylemezian A."/>
            <person name="Cooper K."/>
            <person name="Vaishampayan P."/>
        </authorList>
    </citation>
    <scope>NUCLEOTIDE SEQUENCE [LARGE SCALE GENOMIC DNA]</scope>
    <source>
        <strain evidence="3 5">M4.6</strain>
    </source>
</reference>
<keyword evidence="6" id="KW-1185">Reference proteome</keyword>
<dbReference type="PANTHER" id="PTHR42831">
    <property type="entry name" value="FE-S PROTEIN MATURATION AUXILIARY FACTOR YITW"/>
    <property type="match status" value="1"/>
</dbReference>
<dbReference type="Pfam" id="PF23451">
    <property type="entry name" value="Zn_ribbon_PaaD"/>
    <property type="match status" value="1"/>
</dbReference>
<gene>
    <name evidence="3" type="primary">paaJ</name>
    <name evidence="3" type="ORF">CU635_11945</name>
    <name evidence="4" type="ORF">CVD25_14280</name>
</gene>
<dbReference type="PANTHER" id="PTHR42831:SF3">
    <property type="entry name" value="1,2-PHENYLACETYL-COA EPOXIDASE, SUBUNIT D-RELATED"/>
    <property type="match status" value="1"/>
</dbReference>
<sequence>MTVKDNNQEIVNVHTLEERVLEALYFVKDPEIDAISIIELGMLEKLEVLDNKVKLQLLPTFMGCPALDIIKNNIEKALSGLSEEVEVDVQFIYHPPWTSARVSEAGRQKLKEFGIAPPPKVFGPDGSWSVNCPYCDSEYTSIDNLFGPTACRSILYCKSCKNPFEAMKPVSTLM</sequence>
<name>A0A2N5GLM9_9BACI</name>
<dbReference type="EMBL" id="PGVA01000026">
    <property type="protein sequence ID" value="PLR82545.1"/>
    <property type="molecule type" value="Genomic_DNA"/>
</dbReference>
<dbReference type="EMBL" id="PGVD01000037">
    <property type="protein sequence ID" value="PLR95716.1"/>
    <property type="molecule type" value="Genomic_DNA"/>
</dbReference>
<comment type="caution">
    <text evidence="3">The sequence shown here is derived from an EMBL/GenBank/DDBJ whole genome shotgun (WGS) entry which is preliminary data.</text>
</comment>
<dbReference type="NCBIfam" id="TIGR02159">
    <property type="entry name" value="PA_CoA_Oxy4"/>
    <property type="match status" value="1"/>
</dbReference>
<dbReference type="InterPro" id="IPR011883">
    <property type="entry name" value="PaaD-like"/>
</dbReference>
<dbReference type="AlphaFoldDB" id="A0A2N5GLM9"/>
<dbReference type="OrthoDB" id="3684942at2"/>